<feature type="transmembrane region" description="Helical" evidence="1">
    <location>
        <begin position="6"/>
        <end position="25"/>
    </location>
</feature>
<feature type="domain" description="Guanylate cyclase" evidence="2">
    <location>
        <begin position="257"/>
        <end position="385"/>
    </location>
</feature>
<keyword evidence="1" id="KW-0812">Transmembrane</keyword>
<dbReference type="RefSeq" id="WP_123211393.1">
    <property type="nucleotide sequence ID" value="NZ_RJVO01000003.1"/>
</dbReference>
<gene>
    <name evidence="3" type="ORF">ED208_08140</name>
</gene>
<dbReference type="Gene3D" id="3.30.70.1230">
    <property type="entry name" value="Nucleotide cyclase"/>
    <property type="match status" value="1"/>
</dbReference>
<dbReference type="AlphaFoldDB" id="A0A3N0VF80"/>
<dbReference type="InterPro" id="IPR001054">
    <property type="entry name" value="A/G_cyclase"/>
</dbReference>
<dbReference type="PANTHER" id="PTHR43081:SF20">
    <property type="entry name" value="TWO-COMPONENT RESPONSE REGULATOR"/>
    <property type="match status" value="1"/>
</dbReference>
<sequence length="437" mass="46412">MDPATASADAFLVVGLFASGCGLIFGLADRHSRSSRALALCLIVLGIRLQLAPLELAASSAHPVLLTGLTRGMEVFCLLTGIEWARRVAETATRRLRGAIHWLFRAAQILMLVYGGLALGYLWLDPADATSGLSGLIRVRPLEWAIFAPVLGAAALVAAIAIFMLLITRTDPAESIRLRALLLAGPLFFASLMVRPSLVPVLIALALLIVLAGSLRYLNVLSRRGQFMSQFLAPEVAGMVRLKGIERALKRERRTLSAVFCDLRGFTAYSQERGSEEVMNLLERYYAAVGAAAAAEGGTVKDHAGDGVLILLGAPVAQKDHAARAARLGIALIEQLRPQLRQWAPEIGLGVGIASGVATVGAIHGAGRLEYVAVGSAINLAARLCQRAGDGELLIDQTSRQALAPELAARFLARSPEAIKGYEETVMLHALQPLSAA</sequence>
<feature type="transmembrane region" description="Helical" evidence="1">
    <location>
        <begin position="178"/>
        <end position="194"/>
    </location>
</feature>
<dbReference type="InterPro" id="IPR050697">
    <property type="entry name" value="Adenylyl/Guanylyl_Cyclase_3/4"/>
</dbReference>
<feature type="transmembrane region" description="Helical" evidence="1">
    <location>
        <begin position="144"/>
        <end position="166"/>
    </location>
</feature>
<evidence type="ECO:0000313" key="3">
    <source>
        <dbReference type="EMBL" id="ROH90938.1"/>
    </source>
</evidence>
<evidence type="ECO:0000313" key="4">
    <source>
        <dbReference type="Proteomes" id="UP000282106"/>
    </source>
</evidence>
<protein>
    <submittedName>
        <fullName evidence="3">Adenylate/guanylate cyclase domain-containing protein</fullName>
    </submittedName>
</protein>
<evidence type="ECO:0000259" key="2">
    <source>
        <dbReference type="PROSITE" id="PS50125"/>
    </source>
</evidence>
<dbReference type="GO" id="GO:0004016">
    <property type="term" value="F:adenylate cyclase activity"/>
    <property type="evidence" value="ECO:0007669"/>
    <property type="project" value="UniProtKB-ARBA"/>
</dbReference>
<evidence type="ECO:0000256" key="1">
    <source>
        <dbReference type="SAM" id="Phobius"/>
    </source>
</evidence>
<keyword evidence="1" id="KW-1133">Transmembrane helix</keyword>
<dbReference type="PROSITE" id="PS50125">
    <property type="entry name" value="GUANYLATE_CYCLASE_2"/>
    <property type="match status" value="1"/>
</dbReference>
<dbReference type="EMBL" id="RJVO01000003">
    <property type="protein sequence ID" value="ROH90938.1"/>
    <property type="molecule type" value="Genomic_DNA"/>
</dbReference>
<dbReference type="InterPro" id="IPR029787">
    <property type="entry name" value="Nucleotide_cyclase"/>
</dbReference>
<comment type="caution">
    <text evidence="3">The sequence shown here is derived from an EMBL/GenBank/DDBJ whole genome shotgun (WGS) entry which is preliminary data.</text>
</comment>
<dbReference type="PANTHER" id="PTHR43081">
    <property type="entry name" value="ADENYLATE CYCLASE, TERMINAL-DIFFERENTIATION SPECIFIC-RELATED"/>
    <property type="match status" value="1"/>
</dbReference>
<dbReference type="GO" id="GO:0006171">
    <property type="term" value="P:cAMP biosynthetic process"/>
    <property type="evidence" value="ECO:0007669"/>
    <property type="project" value="TreeGrafter"/>
</dbReference>
<keyword evidence="4" id="KW-1185">Reference proteome</keyword>
<dbReference type="GO" id="GO:0035556">
    <property type="term" value="P:intracellular signal transduction"/>
    <property type="evidence" value="ECO:0007669"/>
    <property type="project" value="InterPro"/>
</dbReference>
<feature type="transmembrane region" description="Helical" evidence="1">
    <location>
        <begin position="102"/>
        <end position="124"/>
    </location>
</feature>
<keyword evidence="1" id="KW-0472">Membrane</keyword>
<accession>A0A3N0VF80</accession>
<dbReference type="Pfam" id="PF00211">
    <property type="entry name" value="Guanylate_cyc"/>
    <property type="match status" value="1"/>
</dbReference>
<dbReference type="SMART" id="SM00044">
    <property type="entry name" value="CYCc"/>
    <property type="match status" value="1"/>
</dbReference>
<reference evidence="3 4" key="1">
    <citation type="submission" date="2018-10" db="EMBL/GenBank/DDBJ databases">
        <authorList>
            <person name="Chen W.-M."/>
        </authorList>
    </citation>
    <scope>NUCLEOTIDE SEQUENCE [LARGE SCALE GENOMIC DNA]</scope>
    <source>
        <strain evidence="3 4">THS-13</strain>
    </source>
</reference>
<dbReference type="Proteomes" id="UP000282106">
    <property type="component" value="Unassembled WGS sequence"/>
</dbReference>
<dbReference type="InParanoid" id="A0A3N0VF80"/>
<dbReference type="SUPFAM" id="SSF55073">
    <property type="entry name" value="Nucleotide cyclase"/>
    <property type="match status" value="1"/>
</dbReference>
<dbReference type="CDD" id="cd07302">
    <property type="entry name" value="CHD"/>
    <property type="match status" value="1"/>
</dbReference>
<feature type="transmembrane region" description="Helical" evidence="1">
    <location>
        <begin position="200"/>
        <end position="218"/>
    </location>
</feature>
<proteinExistence type="predicted"/>
<name>A0A3N0VF80_9GAMM</name>
<organism evidence="3 4">
    <name type="scientific">Stagnimonas aquatica</name>
    <dbReference type="NCBI Taxonomy" id="2689987"/>
    <lineage>
        <taxon>Bacteria</taxon>
        <taxon>Pseudomonadati</taxon>
        <taxon>Pseudomonadota</taxon>
        <taxon>Gammaproteobacteria</taxon>
        <taxon>Nevskiales</taxon>
        <taxon>Nevskiaceae</taxon>
        <taxon>Stagnimonas</taxon>
    </lineage>
</organism>